<accession>A0ABQ6ELY1</accession>
<sequence>MASSEFILAPRIDENKARQEMQKMDDVARRSAQQMTAEFDHAWDTIGRKGQSTFSKLGKHLQGAAASMVGNIAANVVMKATEIATDAATKVFQDLEATKQTARERYEQNRDINSEADALGIGRGKYAALDIAGVASGLDRSDVRGLMSGFVGALEKPEMEKFRNDANENGIDKAFLDFIGSTSKLKPEEAAQRMNDVFGDEDALKASKFMKPIQDLMKHGKALNFQNIVDNMAGRHIDVKGLEKSLNMSEEQMKSMFANDASLLEEHIKGVAEQNNAEDIVTSDNSTDSVINANLKNLHIKVEGQLIADDLTKAEINTGSAVVNSNTSTAVQSDVKKAVDLWNAGGGSALDPEAWSKFSKSLISFTNDDPNSPMPKKNESVWEYFNRSQEYKRKSLVEQTEQAAENNKNRGDTGPLK</sequence>
<protein>
    <submittedName>
        <fullName evidence="2">Uncharacterized protein</fullName>
    </submittedName>
</protein>
<keyword evidence="3" id="KW-1185">Reference proteome</keyword>
<evidence type="ECO:0000313" key="2">
    <source>
        <dbReference type="EMBL" id="GLT13907.1"/>
    </source>
</evidence>
<feature type="region of interest" description="Disordered" evidence="1">
    <location>
        <begin position="393"/>
        <end position="417"/>
    </location>
</feature>
<gene>
    <name evidence="2" type="ORF">GCM10007931_08810</name>
</gene>
<proteinExistence type="predicted"/>
<comment type="caution">
    <text evidence="2">The sequence shown here is derived from an EMBL/GenBank/DDBJ whole genome shotgun (WGS) entry which is preliminary data.</text>
</comment>
<feature type="compositionally biased region" description="Polar residues" evidence="1">
    <location>
        <begin position="397"/>
        <end position="406"/>
    </location>
</feature>
<organism evidence="2 3">
    <name type="scientific">Vibrio algivorus</name>
    <dbReference type="NCBI Taxonomy" id="1667024"/>
    <lineage>
        <taxon>Bacteria</taxon>
        <taxon>Pseudomonadati</taxon>
        <taxon>Pseudomonadota</taxon>
        <taxon>Gammaproteobacteria</taxon>
        <taxon>Vibrionales</taxon>
        <taxon>Vibrionaceae</taxon>
        <taxon>Vibrio</taxon>
    </lineage>
</organism>
<evidence type="ECO:0000313" key="3">
    <source>
        <dbReference type="Proteomes" id="UP001157156"/>
    </source>
</evidence>
<reference evidence="3" key="1">
    <citation type="journal article" date="2019" name="Int. J. Syst. Evol. Microbiol.">
        <title>The Global Catalogue of Microorganisms (GCM) 10K type strain sequencing project: providing services to taxonomists for standard genome sequencing and annotation.</title>
        <authorList>
            <consortium name="The Broad Institute Genomics Platform"/>
            <consortium name="The Broad Institute Genome Sequencing Center for Infectious Disease"/>
            <person name="Wu L."/>
            <person name="Ma J."/>
        </authorList>
    </citation>
    <scope>NUCLEOTIDE SEQUENCE [LARGE SCALE GENOMIC DNA]</scope>
    <source>
        <strain evidence="3">NBRC 111146</strain>
    </source>
</reference>
<dbReference type="EMBL" id="BSPV01000003">
    <property type="protein sequence ID" value="GLT13907.1"/>
    <property type="molecule type" value="Genomic_DNA"/>
</dbReference>
<dbReference type="RefSeq" id="WP_089124282.1">
    <property type="nucleotide sequence ID" value="NZ_BSPV01000003.1"/>
</dbReference>
<dbReference type="Proteomes" id="UP001157156">
    <property type="component" value="Unassembled WGS sequence"/>
</dbReference>
<evidence type="ECO:0000256" key="1">
    <source>
        <dbReference type="SAM" id="MobiDB-lite"/>
    </source>
</evidence>
<name>A0ABQ6ELY1_9VIBR</name>